<dbReference type="Proteomes" id="UP000199701">
    <property type="component" value="Unassembled WGS sequence"/>
</dbReference>
<dbReference type="RefSeq" id="WP_092453416.1">
    <property type="nucleotide sequence ID" value="NZ_FOJI01000006.1"/>
</dbReference>
<dbReference type="AlphaFoldDB" id="A0A1I0Q1U7"/>
<gene>
    <name evidence="1" type="ORF">SAMN05421659_106203</name>
</gene>
<keyword evidence="2" id="KW-1185">Reference proteome</keyword>
<protein>
    <submittedName>
        <fullName evidence="1">Uncharacterized protein</fullName>
    </submittedName>
</protein>
<evidence type="ECO:0000313" key="1">
    <source>
        <dbReference type="EMBL" id="SEW20519.1"/>
    </source>
</evidence>
<dbReference type="OrthoDB" id="2240431at2"/>
<accession>A0A1I0Q1U7</accession>
<sequence length="429" mass="48385">MDILLVVILIIIVTLIVVLVIHSGRKVIYNSNDVLSAEKTNSTTFEAVEVVQGGGIGISIERLPATTKIEEKSLFEITDHTVIARISEIIPAAAETVAKTLTNKALKNVELYKVVIPSGVTLAESKQMEGAVRGFYRGAKGIKGQANLVKVDPTKISKAATVANRFANIMNVGSLVVGQYYMSEINSKIENLSKSVNKISDFQEREFKSRILSLMALSGKISNFSSEILESDDLRNRKLHTIDDLEREGIQLLQQINLAFVEIIKKNQKTDYKEYQEKVDSFRLLLEYQQILMTVLEQISKLTYLLGKGENSNEMSYSIFNVYLEQSNQIRAALEEWHRKQVELHGINVNKNRRSKKGIEGFFASIPGFIDDNLNYKGLEDGLVQKIDAQTTQSKLMLNKSEEVYDKDVQIIIKDGKYYFLHEELNSYS</sequence>
<name>A0A1I0Q1U7_9FIRM</name>
<proteinExistence type="predicted"/>
<organism evidence="1 2">
    <name type="scientific">[Clostridium] fimetarium</name>
    <dbReference type="NCBI Taxonomy" id="99656"/>
    <lineage>
        <taxon>Bacteria</taxon>
        <taxon>Bacillati</taxon>
        <taxon>Bacillota</taxon>
        <taxon>Clostridia</taxon>
        <taxon>Lachnospirales</taxon>
        <taxon>Lachnospiraceae</taxon>
    </lineage>
</organism>
<evidence type="ECO:0000313" key="2">
    <source>
        <dbReference type="Proteomes" id="UP000199701"/>
    </source>
</evidence>
<dbReference type="EMBL" id="FOJI01000006">
    <property type="protein sequence ID" value="SEW20519.1"/>
    <property type="molecule type" value="Genomic_DNA"/>
</dbReference>
<dbReference type="STRING" id="99656.SAMN05421659_106203"/>
<reference evidence="1 2" key="1">
    <citation type="submission" date="2016-10" db="EMBL/GenBank/DDBJ databases">
        <authorList>
            <person name="de Groot N.N."/>
        </authorList>
    </citation>
    <scope>NUCLEOTIDE SEQUENCE [LARGE SCALE GENOMIC DNA]</scope>
    <source>
        <strain evidence="1 2">DSM 9179</strain>
    </source>
</reference>